<proteinExistence type="inferred from homology"/>
<evidence type="ECO:0000256" key="7">
    <source>
        <dbReference type="RuleBase" id="RU369079"/>
    </source>
</evidence>
<reference evidence="9 10" key="1">
    <citation type="journal article" date="2018" name="Int. J. Syst. Evol. Microbiol.">
        <title>Pseudooceanicola lipolyticus sp. nov., a marine alphaproteobacterium, reclassification of Oceanicola flagellatus as Pseudooceanicola flagellatus comb. nov. and emended description of the genus Pseudooceanicola.</title>
        <authorList>
            <person name="Huang M.-M."/>
            <person name="Guo L.-L."/>
            <person name="Wu Y.-H."/>
            <person name="Lai Q.-L."/>
            <person name="Shao Z.-Z."/>
            <person name="Wang C.-S."/>
            <person name="Wu M."/>
            <person name="Xu X.-W."/>
        </authorList>
    </citation>
    <scope>NUCLEOTIDE SEQUENCE [LARGE SCALE GENOMIC DNA]</scope>
    <source>
        <strain evidence="9 10">157</strain>
    </source>
</reference>
<evidence type="ECO:0000256" key="1">
    <source>
        <dbReference type="ARBA" id="ARBA00004429"/>
    </source>
</evidence>
<dbReference type="OrthoDB" id="9790209at2"/>
<dbReference type="AlphaFoldDB" id="A0A2M8J109"/>
<comment type="similarity">
    <text evidence="7">Belongs to the TRAP transporter large permease family.</text>
</comment>
<dbReference type="PANTHER" id="PTHR33362">
    <property type="entry name" value="SIALIC ACID TRAP TRANSPORTER PERMEASE PROTEIN SIAT-RELATED"/>
    <property type="match status" value="1"/>
</dbReference>
<dbReference type="RefSeq" id="WP_100162725.1">
    <property type="nucleotide sequence ID" value="NZ_PGTB01000041.1"/>
</dbReference>
<keyword evidence="5 7" id="KW-1133">Transmembrane helix</keyword>
<keyword evidence="10" id="KW-1185">Reference proteome</keyword>
<sequence length="436" mass="46021">MVDPALFSAFFVAALVIGGALGLHVALIMFGIGLITAAATLGLPLILNIGNLAWETQNDFILVSVPLFLLMGEVLLRSGISERMYSAIAAWVDWLPGRLIHANIAASALFAATSGSSIATAATVGTVALPTFRQRGYDERLVLGSIAAGGTLGILIPPSINLIVYGAMTDTSVGRLFAAGVVPGLVLTLAFMALIAVQCLRRPEAAGHETETLALARRIMLLLHLLPPAAIFALIMGSIYFGFATPTEAAALGVLFALAIAAAFGKLNLAMLHAAFRATVRTTGMVLLIVVAAFFLNFVLSVLGVPQAIARWIDGMNLTAMQTIWVLILLYLLLGCMLEALSLIVTTIPIVFPLVIGLGFDPVWLGIFLTLMAELALITPPVGMNLYVVQGIRGPGRGIGDVMVGVMPFVLILGLVTILVVYVPELALWLPEQLFK</sequence>
<accession>A0A2M8J109</accession>
<dbReference type="InterPro" id="IPR004681">
    <property type="entry name" value="TRAP_DctM"/>
</dbReference>
<feature type="transmembrane region" description="Helical" evidence="7">
    <location>
        <begin position="32"/>
        <end position="53"/>
    </location>
</feature>
<feature type="transmembrane region" description="Helical" evidence="7">
    <location>
        <begin position="141"/>
        <end position="164"/>
    </location>
</feature>
<comment type="caution">
    <text evidence="9">The sequence shown here is derived from an EMBL/GenBank/DDBJ whole genome shotgun (WGS) entry which is preliminary data.</text>
</comment>
<feature type="transmembrane region" description="Helical" evidence="7">
    <location>
        <begin position="221"/>
        <end position="243"/>
    </location>
</feature>
<keyword evidence="3 7" id="KW-0997">Cell inner membrane</keyword>
<dbReference type="GO" id="GO:0022857">
    <property type="term" value="F:transmembrane transporter activity"/>
    <property type="evidence" value="ECO:0007669"/>
    <property type="project" value="UniProtKB-UniRule"/>
</dbReference>
<dbReference type="Proteomes" id="UP000231553">
    <property type="component" value="Unassembled WGS sequence"/>
</dbReference>
<feature type="domain" description="TRAP C4-dicarboxylate transport system permease DctM subunit" evidence="8">
    <location>
        <begin position="15"/>
        <end position="426"/>
    </location>
</feature>
<evidence type="ECO:0000313" key="9">
    <source>
        <dbReference type="EMBL" id="PJE36480.1"/>
    </source>
</evidence>
<feature type="transmembrane region" description="Helical" evidence="7">
    <location>
        <begin position="315"/>
        <end position="334"/>
    </location>
</feature>
<evidence type="ECO:0000256" key="4">
    <source>
        <dbReference type="ARBA" id="ARBA00022692"/>
    </source>
</evidence>
<evidence type="ECO:0000256" key="2">
    <source>
        <dbReference type="ARBA" id="ARBA00022475"/>
    </source>
</evidence>
<feature type="transmembrane region" description="Helical" evidence="7">
    <location>
        <begin position="249"/>
        <end position="272"/>
    </location>
</feature>
<protein>
    <recommendedName>
        <fullName evidence="7">TRAP transporter large permease protein</fullName>
    </recommendedName>
</protein>
<keyword evidence="6 7" id="KW-0472">Membrane</keyword>
<comment type="subcellular location">
    <subcellularLocation>
        <location evidence="1 7">Cell inner membrane</location>
        <topology evidence="1 7">Multi-pass membrane protein</topology>
    </subcellularLocation>
</comment>
<organism evidence="9 10">
    <name type="scientific">Pseudooceanicola lipolyticus</name>
    <dbReference type="NCBI Taxonomy" id="2029104"/>
    <lineage>
        <taxon>Bacteria</taxon>
        <taxon>Pseudomonadati</taxon>
        <taxon>Pseudomonadota</taxon>
        <taxon>Alphaproteobacteria</taxon>
        <taxon>Rhodobacterales</taxon>
        <taxon>Paracoccaceae</taxon>
        <taxon>Pseudooceanicola</taxon>
    </lineage>
</organism>
<feature type="transmembrane region" description="Helical" evidence="7">
    <location>
        <begin position="176"/>
        <end position="200"/>
    </location>
</feature>
<dbReference type="PIRSF" id="PIRSF006066">
    <property type="entry name" value="HI0050"/>
    <property type="match status" value="1"/>
</dbReference>
<evidence type="ECO:0000256" key="3">
    <source>
        <dbReference type="ARBA" id="ARBA00022519"/>
    </source>
</evidence>
<dbReference type="PANTHER" id="PTHR33362:SF5">
    <property type="entry name" value="C4-DICARBOXYLATE TRAP TRANSPORTER LARGE PERMEASE PROTEIN DCTM"/>
    <property type="match status" value="1"/>
</dbReference>
<dbReference type="InterPro" id="IPR010656">
    <property type="entry name" value="DctM"/>
</dbReference>
<dbReference type="NCBIfam" id="TIGR00786">
    <property type="entry name" value="dctM"/>
    <property type="match status" value="1"/>
</dbReference>
<feature type="transmembrane region" description="Helical" evidence="7">
    <location>
        <begin position="100"/>
        <end position="129"/>
    </location>
</feature>
<comment type="function">
    <text evidence="7">Part of the tripartite ATP-independent periplasmic (TRAP) transport system.</text>
</comment>
<dbReference type="EMBL" id="PGTB01000041">
    <property type="protein sequence ID" value="PJE36480.1"/>
    <property type="molecule type" value="Genomic_DNA"/>
</dbReference>
<feature type="transmembrane region" description="Helical" evidence="7">
    <location>
        <begin position="341"/>
        <end position="360"/>
    </location>
</feature>
<keyword evidence="4 7" id="KW-0812">Transmembrane</keyword>
<dbReference type="GO" id="GO:0005886">
    <property type="term" value="C:plasma membrane"/>
    <property type="evidence" value="ECO:0007669"/>
    <property type="project" value="UniProtKB-SubCell"/>
</dbReference>
<evidence type="ECO:0000256" key="6">
    <source>
        <dbReference type="ARBA" id="ARBA00023136"/>
    </source>
</evidence>
<evidence type="ECO:0000256" key="5">
    <source>
        <dbReference type="ARBA" id="ARBA00022989"/>
    </source>
</evidence>
<feature type="transmembrane region" description="Helical" evidence="7">
    <location>
        <begin position="401"/>
        <end position="423"/>
    </location>
</feature>
<feature type="transmembrane region" description="Helical" evidence="7">
    <location>
        <begin position="366"/>
        <end position="389"/>
    </location>
</feature>
<dbReference type="Pfam" id="PF06808">
    <property type="entry name" value="DctM"/>
    <property type="match status" value="1"/>
</dbReference>
<keyword evidence="2" id="KW-1003">Cell membrane</keyword>
<comment type="subunit">
    <text evidence="7">The complex comprises the extracytoplasmic solute receptor protein and the two transmembrane proteins.</text>
</comment>
<name>A0A2M8J109_9RHOB</name>
<feature type="transmembrane region" description="Helical" evidence="7">
    <location>
        <begin position="284"/>
        <end position="309"/>
    </location>
</feature>
<evidence type="ECO:0000259" key="8">
    <source>
        <dbReference type="Pfam" id="PF06808"/>
    </source>
</evidence>
<gene>
    <name evidence="9" type="ORF">CVM52_11950</name>
</gene>
<keyword evidence="7" id="KW-0813">Transport</keyword>
<feature type="transmembrane region" description="Helical" evidence="7">
    <location>
        <begin position="60"/>
        <end position="80"/>
    </location>
</feature>
<evidence type="ECO:0000313" key="10">
    <source>
        <dbReference type="Proteomes" id="UP000231553"/>
    </source>
</evidence>